<protein>
    <submittedName>
        <fullName evidence="1">Unnamed protein product</fullName>
    </submittedName>
</protein>
<accession>A0ACB5T5B2</accession>
<dbReference type="EMBL" id="BSXS01003493">
    <property type="protein sequence ID" value="GME81409.1"/>
    <property type="molecule type" value="Genomic_DNA"/>
</dbReference>
<name>A0ACB5T5B2_AMBMO</name>
<sequence>MQSLRNDDSFVVSNDDGTSGYYPMVSCFRKGIVELNPGPELEFPPEDLKDRIDSKEVKLFCERYKQKVVEDVTNDIMDEVTNKYLDRLEKALVQ</sequence>
<evidence type="ECO:0000313" key="2">
    <source>
        <dbReference type="Proteomes" id="UP001165064"/>
    </source>
</evidence>
<gene>
    <name evidence="1" type="ORF">Amon02_000491800</name>
</gene>
<proteinExistence type="predicted"/>
<keyword evidence="2" id="KW-1185">Reference proteome</keyword>
<dbReference type="Proteomes" id="UP001165064">
    <property type="component" value="Unassembled WGS sequence"/>
</dbReference>
<comment type="caution">
    <text evidence="1">The sequence shown here is derived from an EMBL/GenBank/DDBJ whole genome shotgun (WGS) entry which is preliminary data.</text>
</comment>
<reference evidence="1" key="1">
    <citation type="submission" date="2023-04" db="EMBL/GenBank/DDBJ databases">
        <title>Ambrosiozyma monospora NBRC 10751.</title>
        <authorList>
            <person name="Ichikawa N."/>
            <person name="Sato H."/>
            <person name="Tonouchi N."/>
        </authorList>
    </citation>
    <scope>NUCLEOTIDE SEQUENCE</scope>
    <source>
        <strain evidence="1">NBRC 10751</strain>
    </source>
</reference>
<organism evidence="1 2">
    <name type="scientific">Ambrosiozyma monospora</name>
    <name type="common">Yeast</name>
    <name type="synonym">Endomycopsis monosporus</name>
    <dbReference type="NCBI Taxonomy" id="43982"/>
    <lineage>
        <taxon>Eukaryota</taxon>
        <taxon>Fungi</taxon>
        <taxon>Dikarya</taxon>
        <taxon>Ascomycota</taxon>
        <taxon>Saccharomycotina</taxon>
        <taxon>Pichiomycetes</taxon>
        <taxon>Pichiales</taxon>
        <taxon>Pichiaceae</taxon>
        <taxon>Ambrosiozyma</taxon>
    </lineage>
</organism>
<evidence type="ECO:0000313" key="1">
    <source>
        <dbReference type="EMBL" id="GME81409.1"/>
    </source>
</evidence>